<proteinExistence type="predicted"/>
<dbReference type="EMBL" id="CP098251">
    <property type="protein sequence ID" value="WAV91217.1"/>
    <property type="molecule type" value="Genomic_DNA"/>
</dbReference>
<dbReference type="AlphaFoldDB" id="A0A9E9NU33"/>
<evidence type="ECO:0000313" key="1">
    <source>
        <dbReference type="EMBL" id="WAV91217.1"/>
    </source>
</evidence>
<name>A0A9E9NU33_9BURK</name>
<sequence>MAKSICSLQMTSKLNLHGNTVLANPDKLILTLTSRTGYKREILYLHQEPVTANITEHNEASPEKNGLVQSIQKLVSIS</sequence>
<protein>
    <submittedName>
        <fullName evidence="1">Uncharacterized protein</fullName>
    </submittedName>
</protein>
<reference evidence="1" key="1">
    <citation type="journal article" date="2022" name="Front. Microbiol.">
        <title>New perspectives on an old grouping: The genomic and phenotypic variability of Oxalobacter formigenes and the implications for calcium oxalate stone prevention.</title>
        <authorList>
            <person name="Chmiel J.A."/>
            <person name="Carr C."/>
            <person name="Stuivenberg G.A."/>
            <person name="Venema R."/>
            <person name="Chanyi R.M."/>
            <person name="Al K.F."/>
            <person name="Giguere D."/>
            <person name="Say H."/>
            <person name="Akouris P.P."/>
            <person name="Dominguez Romero S.A."/>
            <person name="Kwong A."/>
            <person name="Tai V."/>
            <person name="Koval S.F."/>
            <person name="Razvi H."/>
            <person name="Bjazevic J."/>
            <person name="Burton J.P."/>
        </authorList>
    </citation>
    <scope>NUCLEOTIDE SEQUENCE</scope>
    <source>
        <strain evidence="1">OxK</strain>
    </source>
</reference>
<accession>A0A9E9NU33</accession>
<organism evidence="1">
    <name type="scientific">Oxalobacter aliiformigenes</name>
    <dbReference type="NCBI Taxonomy" id="2946593"/>
    <lineage>
        <taxon>Bacteria</taxon>
        <taxon>Pseudomonadati</taxon>
        <taxon>Pseudomonadota</taxon>
        <taxon>Betaproteobacteria</taxon>
        <taxon>Burkholderiales</taxon>
        <taxon>Oxalobacteraceae</taxon>
        <taxon>Oxalobacter</taxon>
    </lineage>
</organism>
<dbReference type="Proteomes" id="UP001164819">
    <property type="component" value="Chromosome"/>
</dbReference>
<dbReference type="RefSeq" id="WP_269315961.1">
    <property type="nucleotide sequence ID" value="NZ_CP098251.1"/>
</dbReference>
<gene>
    <name evidence="1" type="ORF">NB646_00105</name>
</gene>